<gene>
    <name evidence="2" type="ORF">METZ01_LOCUS422516</name>
</gene>
<feature type="compositionally biased region" description="Low complexity" evidence="1">
    <location>
        <begin position="26"/>
        <end position="46"/>
    </location>
</feature>
<protein>
    <submittedName>
        <fullName evidence="2">Uncharacterized protein</fullName>
    </submittedName>
</protein>
<organism evidence="2">
    <name type="scientific">marine metagenome</name>
    <dbReference type="NCBI Taxonomy" id="408172"/>
    <lineage>
        <taxon>unclassified sequences</taxon>
        <taxon>metagenomes</taxon>
        <taxon>ecological metagenomes</taxon>
    </lineage>
</organism>
<dbReference type="AlphaFoldDB" id="A0A382XF24"/>
<sequence>MAFTCTEYQPIRSVAKVIGSLLTNKSVSPPKSSTAASSPTPGPNSTRGSVTPVFCSNLSSNEGGNLPMSTETPDRYYSGVLNGRYQADILVHMATVYPSRDQLF</sequence>
<proteinExistence type="predicted"/>
<dbReference type="EMBL" id="UINC01167257">
    <property type="protein sequence ID" value="SVD69662.1"/>
    <property type="molecule type" value="Genomic_DNA"/>
</dbReference>
<feature type="compositionally biased region" description="Polar residues" evidence="1">
    <location>
        <begin position="54"/>
        <end position="71"/>
    </location>
</feature>
<reference evidence="2" key="1">
    <citation type="submission" date="2018-05" db="EMBL/GenBank/DDBJ databases">
        <authorList>
            <person name="Lanie J.A."/>
            <person name="Ng W.-L."/>
            <person name="Kazmierczak K.M."/>
            <person name="Andrzejewski T.M."/>
            <person name="Davidsen T.M."/>
            <person name="Wayne K.J."/>
            <person name="Tettelin H."/>
            <person name="Glass J.I."/>
            <person name="Rusch D."/>
            <person name="Podicherti R."/>
            <person name="Tsui H.-C.T."/>
            <person name="Winkler M.E."/>
        </authorList>
    </citation>
    <scope>NUCLEOTIDE SEQUENCE</scope>
</reference>
<evidence type="ECO:0000256" key="1">
    <source>
        <dbReference type="SAM" id="MobiDB-lite"/>
    </source>
</evidence>
<accession>A0A382XF24</accession>
<name>A0A382XF24_9ZZZZ</name>
<feature type="region of interest" description="Disordered" evidence="1">
    <location>
        <begin position="25"/>
        <end position="73"/>
    </location>
</feature>
<evidence type="ECO:0000313" key="2">
    <source>
        <dbReference type="EMBL" id="SVD69662.1"/>
    </source>
</evidence>